<feature type="transmembrane region" description="Helical" evidence="1">
    <location>
        <begin position="12"/>
        <end position="29"/>
    </location>
</feature>
<keyword evidence="1" id="KW-0472">Membrane</keyword>
<keyword evidence="1" id="KW-1133">Transmembrane helix</keyword>
<feature type="non-terminal residue" evidence="2">
    <location>
        <position position="164"/>
    </location>
</feature>
<proteinExistence type="predicted"/>
<keyword evidence="1" id="KW-0812">Transmembrane</keyword>
<sequence length="164" mass="19194">MKTNQVTPYMVIINYYTLVYLFLGTLFLLTFNGTFYLQIIIFLFWIYVVPPSLCRLILLFFSLPAGYSYPSTRPYKVWWLLTQFQVIFNRIPFFEEVLRMVPGLYGTWLNLWGSKVSLMAYWSPGVVVTDRYLLQIEKGAALGLNCTLVGHVITKDEKEGYRLL</sequence>
<accession>A0A382THZ2</accession>
<organism evidence="2">
    <name type="scientific">marine metagenome</name>
    <dbReference type="NCBI Taxonomy" id="408172"/>
    <lineage>
        <taxon>unclassified sequences</taxon>
        <taxon>metagenomes</taxon>
        <taxon>ecological metagenomes</taxon>
    </lineage>
</organism>
<dbReference type="AlphaFoldDB" id="A0A382THZ2"/>
<evidence type="ECO:0000256" key="1">
    <source>
        <dbReference type="SAM" id="Phobius"/>
    </source>
</evidence>
<protein>
    <submittedName>
        <fullName evidence="2">Uncharacterized protein</fullName>
    </submittedName>
</protein>
<evidence type="ECO:0000313" key="2">
    <source>
        <dbReference type="EMBL" id="SVD21382.1"/>
    </source>
</evidence>
<feature type="transmembrane region" description="Helical" evidence="1">
    <location>
        <begin position="35"/>
        <end position="63"/>
    </location>
</feature>
<name>A0A382THZ2_9ZZZZ</name>
<dbReference type="EMBL" id="UINC01136548">
    <property type="protein sequence ID" value="SVD21382.1"/>
    <property type="molecule type" value="Genomic_DNA"/>
</dbReference>
<gene>
    <name evidence="2" type="ORF">METZ01_LOCUS374236</name>
</gene>
<reference evidence="2" key="1">
    <citation type="submission" date="2018-05" db="EMBL/GenBank/DDBJ databases">
        <authorList>
            <person name="Lanie J.A."/>
            <person name="Ng W.-L."/>
            <person name="Kazmierczak K.M."/>
            <person name="Andrzejewski T.M."/>
            <person name="Davidsen T.M."/>
            <person name="Wayne K.J."/>
            <person name="Tettelin H."/>
            <person name="Glass J.I."/>
            <person name="Rusch D."/>
            <person name="Podicherti R."/>
            <person name="Tsui H.-C.T."/>
            <person name="Winkler M.E."/>
        </authorList>
    </citation>
    <scope>NUCLEOTIDE SEQUENCE</scope>
</reference>